<accession>A0A512B262</accession>
<proteinExistence type="predicted"/>
<sequence length="75" mass="8374">MFPWDNTAQKFSRSVSGILNPKDKHVPEISHARCFVYRFRKESGIFSGVITAKFNASAILLAGIFTARTAVSVHF</sequence>
<comment type="caution">
    <text evidence="1">The sequence shown here is derived from an EMBL/GenBank/DDBJ whole genome shotgun (WGS) entry which is preliminary data.</text>
</comment>
<keyword evidence="2" id="KW-1185">Reference proteome</keyword>
<protein>
    <submittedName>
        <fullName evidence="1">Uncharacterized protein</fullName>
    </submittedName>
</protein>
<dbReference type="AlphaFoldDB" id="A0A512B262"/>
<organism evidence="1 2">
    <name type="scientific">Adhaeribacter aerolatus</name>
    <dbReference type="NCBI Taxonomy" id="670289"/>
    <lineage>
        <taxon>Bacteria</taxon>
        <taxon>Pseudomonadati</taxon>
        <taxon>Bacteroidota</taxon>
        <taxon>Cytophagia</taxon>
        <taxon>Cytophagales</taxon>
        <taxon>Hymenobacteraceae</taxon>
        <taxon>Adhaeribacter</taxon>
    </lineage>
</organism>
<evidence type="ECO:0000313" key="1">
    <source>
        <dbReference type="EMBL" id="GEO06054.1"/>
    </source>
</evidence>
<reference evidence="1 2" key="1">
    <citation type="submission" date="2019-07" db="EMBL/GenBank/DDBJ databases">
        <title>Whole genome shotgun sequence of Adhaeribacter aerolatus NBRC 106133.</title>
        <authorList>
            <person name="Hosoyama A."/>
            <person name="Uohara A."/>
            <person name="Ohji S."/>
            <person name="Ichikawa N."/>
        </authorList>
    </citation>
    <scope>NUCLEOTIDE SEQUENCE [LARGE SCALE GENOMIC DNA]</scope>
    <source>
        <strain evidence="1 2">NBRC 106133</strain>
    </source>
</reference>
<dbReference type="Proteomes" id="UP000321532">
    <property type="component" value="Unassembled WGS sequence"/>
</dbReference>
<name>A0A512B262_9BACT</name>
<evidence type="ECO:0000313" key="2">
    <source>
        <dbReference type="Proteomes" id="UP000321532"/>
    </source>
</evidence>
<gene>
    <name evidence="1" type="ORF">AAE02nite_37180</name>
</gene>
<dbReference type="EMBL" id="BJYS01000030">
    <property type="protein sequence ID" value="GEO06054.1"/>
    <property type="molecule type" value="Genomic_DNA"/>
</dbReference>